<dbReference type="STRING" id="1123384.AJ81_01880"/>
<dbReference type="GO" id="GO:0016887">
    <property type="term" value="F:ATP hydrolysis activity"/>
    <property type="evidence" value="ECO:0007669"/>
    <property type="project" value="InterPro"/>
</dbReference>
<proteinExistence type="predicted"/>
<name>A0A0X1KPE1_9THEM</name>
<dbReference type="PROSITE" id="PS50893">
    <property type="entry name" value="ABC_TRANSPORTER_2"/>
    <property type="match status" value="1"/>
</dbReference>
<keyword evidence="1" id="KW-0813">Transport</keyword>
<reference evidence="6 7" key="1">
    <citation type="submission" date="2014-01" db="EMBL/GenBank/DDBJ databases">
        <title>Genome sequencing of Thermotog hypogea.</title>
        <authorList>
            <person name="Zhang X."/>
            <person name="Alvare G."/>
            <person name="Fristensky B."/>
            <person name="Chen L."/>
            <person name="Suen T."/>
            <person name="Chen Q."/>
            <person name="Ma K."/>
        </authorList>
    </citation>
    <scope>NUCLEOTIDE SEQUENCE [LARGE SCALE GENOMIC DNA]</scope>
    <source>
        <strain evidence="6 7">DSM 11164</strain>
    </source>
</reference>
<organism evidence="6 7">
    <name type="scientific">Pseudothermotoga hypogea DSM 11164 = NBRC 106472</name>
    <dbReference type="NCBI Taxonomy" id="1123384"/>
    <lineage>
        <taxon>Bacteria</taxon>
        <taxon>Thermotogati</taxon>
        <taxon>Thermotogota</taxon>
        <taxon>Thermotogae</taxon>
        <taxon>Thermotogales</taxon>
        <taxon>Thermotogaceae</taxon>
        <taxon>Pseudothermotoga</taxon>
    </lineage>
</organism>
<dbReference type="InterPro" id="IPR003593">
    <property type="entry name" value="AAA+_ATPase"/>
</dbReference>
<dbReference type="Pfam" id="PF00005">
    <property type="entry name" value="ABC_tran"/>
    <property type="match status" value="1"/>
</dbReference>
<dbReference type="PATRIC" id="fig|1123384.7.peg.373"/>
<gene>
    <name evidence="6" type="ORF">AJ81_01880</name>
</gene>
<dbReference type="KEGG" id="phy:AJ81_01880"/>
<feature type="domain" description="ABC transporter" evidence="5">
    <location>
        <begin position="4"/>
        <end position="240"/>
    </location>
</feature>
<dbReference type="GO" id="GO:0005524">
    <property type="term" value="F:ATP binding"/>
    <property type="evidence" value="ECO:0007669"/>
    <property type="project" value="UniProtKB-KW"/>
</dbReference>
<accession>A0A0X1KPE1</accession>
<dbReference type="OrthoDB" id="9799337at2"/>
<dbReference type="InterPro" id="IPR003439">
    <property type="entry name" value="ABC_transporter-like_ATP-bd"/>
</dbReference>
<protein>
    <submittedName>
        <fullName evidence="6">ABC transporter</fullName>
    </submittedName>
</protein>
<dbReference type="SMART" id="SM00382">
    <property type="entry name" value="AAA"/>
    <property type="match status" value="1"/>
</dbReference>
<dbReference type="CDD" id="cd03214">
    <property type="entry name" value="ABC_Iron-Siderophores_B12_Hemin"/>
    <property type="match status" value="1"/>
</dbReference>
<evidence type="ECO:0000256" key="3">
    <source>
        <dbReference type="ARBA" id="ARBA00022840"/>
    </source>
</evidence>
<dbReference type="PANTHER" id="PTHR42794:SF1">
    <property type="entry name" value="HEMIN IMPORT ATP-BINDING PROTEIN HMUV"/>
    <property type="match status" value="1"/>
</dbReference>
<dbReference type="AlphaFoldDB" id="A0A0X1KPE1"/>
<dbReference type="SUPFAM" id="SSF52540">
    <property type="entry name" value="P-loop containing nucleoside triphosphate hydrolases"/>
    <property type="match status" value="1"/>
</dbReference>
<dbReference type="PaxDb" id="1123384-AJ81_01880"/>
<evidence type="ECO:0000256" key="4">
    <source>
        <dbReference type="ARBA" id="ARBA00022967"/>
    </source>
</evidence>
<dbReference type="Proteomes" id="UP000077469">
    <property type="component" value="Chromosome"/>
</dbReference>
<dbReference type="Gene3D" id="3.40.50.300">
    <property type="entry name" value="P-loop containing nucleotide triphosphate hydrolases"/>
    <property type="match status" value="1"/>
</dbReference>
<dbReference type="FunFam" id="3.40.50.300:FF:000134">
    <property type="entry name" value="Iron-enterobactin ABC transporter ATP-binding protein"/>
    <property type="match status" value="1"/>
</dbReference>
<dbReference type="EMBL" id="CP007141">
    <property type="protein sequence ID" value="AJC73157.1"/>
    <property type="molecule type" value="Genomic_DNA"/>
</dbReference>
<dbReference type="PANTHER" id="PTHR42794">
    <property type="entry name" value="HEMIN IMPORT ATP-BINDING PROTEIN HMUV"/>
    <property type="match status" value="1"/>
</dbReference>
<keyword evidence="3" id="KW-0067">ATP-binding</keyword>
<keyword evidence="2" id="KW-0547">Nucleotide-binding</keyword>
<evidence type="ECO:0000313" key="7">
    <source>
        <dbReference type="Proteomes" id="UP000077469"/>
    </source>
</evidence>
<keyword evidence="7" id="KW-1185">Reference proteome</keyword>
<keyword evidence="4" id="KW-1278">Translocase</keyword>
<evidence type="ECO:0000313" key="6">
    <source>
        <dbReference type="EMBL" id="AJC73157.1"/>
    </source>
</evidence>
<dbReference type="InterPro" id="IPR017871">
    <property type="entry name" value="ABC_transporter-like_CS"/>
</dbReference>
<dbReference type="InterPro" id="IPR027417">
    <property type="entry name" value="P-loop_NTPase"/>
</dbReference>
<evidence type="ECO:0000256" key="1">
    <source>
        <dbReference type="ARBA" id="ARBA00022448"/>
    </source>
</evidence>
<dbReference type="PROSITE" id="PS00211">
    <property type="entry name" value="ABC_TRANSPORTER_1"/>
    <property type="match status" value="1"/>
</dbReference>
<dbReference type="RefSeq" id="WP_031503566.1">
    <property type="nucleotide sequence ID" value="NC_022795.1"/>
</dbReference>
<evidence type="ECO:0000259" key="5">
    <source>
        <dbReference type="PROSITE" id="PS50893"/>
    </source>
</evidence>
<sequence length="256" mass="28941">MVEISLRNVDFAYVKDPVLRSIDLQINKGEFVSLIGPNGSGKTTLLKLVAGLLKPTCGTVLVRGMEPGRMRKRQLARIVGFVTEDLNPIYPFQVKQIVLTGRLPYKSSFFASWDELDFQKVKEALAKVDALEYLDRYFGQLSAGEKKRVSIARILAQDTPILLFDEPTAHLDPGHAVEVLEIMKKLHDEGRTILTAFHEINFAVRLSDRIVMMKEGKIFAEGKAEKVLTKENLEQVYNTRFRLVNDPSTGLPYVIY</sequence>
<evidence type="ECO:0000256" key="2">
    <source>
        <dbReference type="ARBA" id="ARBA00022741"/>
    </source>
</evidence>